<sequence length="195" mass="19734">MVTARQAPARHLLITVLAMLMGLLFAGCSGDGVSSCASDSDCFSGESCLGGSCTALACFERGRTCSPDDSLECCEGLYCAFEEPCNVSTEGGCRTEGSCRPKLAVGQPCDDASQCADPQAVCSGSGDEESTCTIPPGALDGVSCQSSAECSNADGIVRSCDAGLCKRAHGEPCSQNSECSSNLCDALSSQTCLGG</sequence>
<dbReference type="RefSeq" id="WP_111728535.1">
    <property type="nucleotide sequence ID" value="NZ_QHKO01000001.1"/>
</dbReference>
<organism evidence="1 2">
    <name type="scientific">Lujinxingia litoralis</name>
    <dbReference type="NCBI Taxonomy" id="2211119"/>
    <lineage>
        <taxon>Bacteria</taxon>
        <taxon>Deltaproteobacteria</taxon>
        <taxon>Bradymonadales</taxon>
        <taxon>Lujinxingiaceae</taxon>
        <taxon>Lujinxingia</taxon>
    </lineage>
</organism>
<name>A0A328CEJ3_9DELT</name>
<evidence type="ECO:0000313" key="1">
    <source>
        <dbReference type="EMBL" id="RAL25363.1"/>
    </source>
</evidence>
<evidence type="ECO:0000313" key="2">
    <source>
        <dbReference type="Proteomes" id="UP000249169"/>
    </source>
</evidence>
<dbReference type="EMBL" id="QHKO01000001">
    <property type="protein sequence ID" value="RAL25363.1"/>
    <property type="molecule type" value="Genomic_DNA"/>
</dbReference>
<comment type="caution">
    <text evidence="1">The sequence shown here is derived from an EMBL/GenBank/DDBJ whole genome shotgun (WGS) entry which is preliminary data.</text>
</comment>
<evidence type="ECO:0008006" key="3">
    <source>
        <dbReference type="Google" id="ProtNLM"/>
    </source>
</evidence>
<gene>
    <name evidence="1" type="ORF">DL240_03900</name>
</gene>
<protein>
    <recommendedName>
        <fullName evidence="3">Dickkopf N-terminal cysteine-rich domain-containing protein</fullName>
    </recommendedName>
</protein>
<proteinExistence type="predicted"/>
<dbReference type="PROSITE" id="PS51257">
    <property type="entry name" value="PROKAR_LIPOPROTEIN"/>
    <property type="match status" value="1"/>
</dbReference>
<reference evidence="1 2" key="1">
    <citation type="submission" date="2018-05" db="EMBL/GenBank/DDBJ databases">
        <title>Lujinxingia marina gen. nov. sp. nov., a new facultative anaerobic member of the class Deltaproteobacteria, and proposal of Lujinxingaceae fam. nov.</title>
        <authorList>
            <person name="Li C.-M."/>
        </authorList>
    </citation>
    <scope>NUCLEOTIDE SEQUENCE [LARGE SCALE GENOMIC DNA]</scope>
    <source>
        <strain evidence="1 2">B210</strain>
    </source>
</reference>
<accession>A0A328CEJ3</accession>
<dbReference type="OrthoDB" id="5510963at2"/>
<dbReference type="AlphaFoldDB" id="A0A328CEJ3"/>
<keyword evidence="2" id="KW-1185">Reference proteome</keyword>
<dbReference type="Proteomes" id="UP000249169">
    <property type="component" value="Unassembled WGS sequence"/>
</dbReference>